<dbReference type="SUPFAM" id="SSF101148">
    <property type="entry name" value="Plant invertase/pectin methylesterase inhibitor"/>
    <property type="match status" value="1"/>
</dbReference>
<dbReference type="PANTHER" id="PTHR36710">
    <property type="entry name" value="PECTINESTERASE INHIBITOR-LIKE"/>
    <property type="match status" value="1"/>
</dbReference>
<dbReference type="PANTHER" id="PTHR36710:SF11">
    <property type="entry name" value="PLANT INVERTASE_PECTIN METHYLESTERASE INHIBITOR"/>
    <property type="match status" value="1"/>
</dbReference>
<evidence type="ECO:0000313" key="6">
    <source>
        <dbReference type="EMBL" id="KAK7363453.1"/>
    </source>
</evidence>
<dbReference type="InterPro" id="IPR034087">
    <property type="entry name" value="C/VIF1"/>
</dbReference>
<dbReference type="AlphaFoldDB" id="A0AAN9REA6"/>
<dbReference type="InterPro" id="IPR035513">
    <property type="entry name" value="Invertase/methylesterase_inhib"/>
</dbReference>
<evidence type="ECO:0000313" key="7">
    <source>
        <dbReference type="Proteomes" id="UP001367508"/>
    </source>
</evidence>
<evidence type="ECO:0000259" key="5">
    <source>
        <dbReference type="SMART" id="SM00856"/>
    </source>
</evidence>
<accession>A0AAN9REA6</accession>
<keyword evidence="2" id="KW-1015">Disulfide bond</keyword>
<dbReference type="InterPro" id="IPR006501">
    <property type="entry name" value="Pectinesterase_inhib_dom"/>
</dbReference>
<reference evidence="6 7" key="1">
    <citation type="submission" date="2024-01" db="EMBL/GenBank/DDBJ databases">
        <title>The genomes of 5 underutilized Papilionoideae crops provide insights into root nodulation and disease resistanc.</title>
        <authorList>
            <person name="Jiang F."/>
        </authorList>
    </citation>
    <scope>NUCLEOTIDE SEQUENCE [LARGE SCALE GENOMIC DNA]</scope>
    <source>
        <strain evidence="6">LVBAO_FW01</strain>
        <tissue evidence="6">Leaves</tissue>
    </source>
</reference>
<keyword evidence="7" id="KW-1185">Reference proteome</keyword>
<sequence length="191" mass="21582">MLTSFSTIFLLHLGTSLVFFIPPIESTLSHTSLLEQICRQSPHYHLCVMTLRSSIHHRSKADVAGFARLTLEIAYANASVTIENIRKVYVQIRDNEQKGVLEDCFASYNRIVKVHLREALNAMGKSDYKVARQRVYAAGIQAESCNSKIKNPINFPLRDTNRYMINLCAISLSIIDKLLQTNQPNLTPNST</sequence>
<keyword evidence="1 4" id="KW-0732">Signal</keyword>
<evidence type="ECO:0000256" key="4">
    <source>
        <dbReference type="SAM" id="SignalP"/>
    </source>
</evidence>
<dbReference type="NCBIfam" id="TIGR01614">
    <property type="entry name" value="PME_inhib"/>
    <property type="match status" value="1"/>
</dbReference>
<dbReference type="Pfam" id="PF04043">
    <property type="entry name" value="PMEI"/>
    <property type="match status" value="1"/>
</dbReference>
<dbReference type="SMART" id="SM00856">
    <property type="entry name" value="PMEI"/>
    <property type="match status" value="1"/>
</dbReference>
<gene>
    <name evidence="6" type="ORF">VNO77_05597</name>
</gene>
<dbReference type="CDD" id="cd15796">
    <property type="entry name" value="CIF_like"/>
    <property type="match status" value="1"/>
</dbReference>
<proteinExistence type="inferred from homology"/>
<comment type="similarity">
    <text evidence="3">Belongs to the PMEI family.</text>
</comment>
<organism evidence="6 7">
    <name type="scientific">Canavalia gladiata</name>
    <name type="common">Sword bean</name>
    <name type="synonym">Dolichos gladiatus</name>
    <dbReference type="NCBI Taxonomy" id="3824"/>
    <lineage>
        <taxon>Eukaryota</taxon>
        <taxon>Viridiplantae</taxon>
        <taxon>Streptophyta</taxon>
        <taxon>Embryophyta</taxon>
        <taxon>Tracheophyta</taxon>
        <taxon>Spermatophyta</taxon>
        <taxon>Magnoliopsida</taxon>
        <taxon>eudicotyledons</taxon>
        <taxon>Gunneridae</taxon>
        <taxon>Pentapetalae</taxon>
        <taxon>rosids</taxon>
        <taxon>fabids</taxon>
        <taxon>Fabales</taxon>
        <taxon>Fabaceae</taxon>
        <taxon>Papilionoideae</taxon>
        <taxon>50 kb inversion clade</taxon>
        <taxon>NPAAA clade</taxon>
        <taxon>indigoferoid/millettioid clade</taxon>
        <taxon>Phaseoleae</taxon>
        <taxon>Canavalia</taxon>
    </lineage>
</organism>
<protein>
    <recommendedName>
        <fullName evidence="5">Pectinesterase inhibitor domain-containing protein</fullName>
    </recommendedName>
</protein>
<dbReference type="EMBL" id="JAYMYQ010000001">
    <property type="protein sequence ID" value="KAK7363453.1"/>
    <property type="molecule type" value="Genomic_DNA"/>
</dbReference>
<comment type="caution">
    <text evidence="6">The sequence shown here is derived from an EMBL/GenBank/DDBJ whole genome shotgun (WGS) entry which is preliminary data.</text>
</comment>
<dbReference type="GO" id="GO:0004857">
    <property type="term" value="F:enzyme inhibitor activity"/>
    <property type="evidence" value="ECO:0007669"/>
    <property type="project" value="InterPro"/>
</dbReference>
<evidence type="ECO:0000256" key="3">
    <source>
        <dbReference type="ARBA" id="ARBA00038471"/>
    </source>
</evidence>
<name>A0AAN9REA6_CANGL</name>
<evidence type="ECO:0000256" key="1">
    <source>
        <dbReference type="ARBA" id="ARBA00022729"/>
    </source>
</evidence>
<feature type="domain" description="Pectinesterase inhibitor" evidence="5">
    <location>
        <begin position="29"/>
        <end position="174"/>
    </location>
</feature>
<dbReference type="Proteomes" id="UP001367508">
    <property type="component" value="Unassembled WGS sequence"/>
</dbReference>
<dbReference type="InterPro" id="IPR052421">
    <property type="entry name" value="PCW_Enzyme_Inhibitor"/>
</dbReference>
<evidence type="ECO:0000256" key="2">
    <source>
        <dbReference type="ARBA" id="ARBA00023157"/>
    </source>
</evidence>
<feature type="signal peptide" evidence="4">
    <location>
        <begin position="1"/>
        <end position="26"/>
    </location>
</feature>
<dbReference type="Gene3D" id="1.20.140.40">
    <property type="entry name" value="Invertase/pectin methylesterase inhibitor family protein"/>
    <property type="match status" value="1"/>
</dbReference>
<feature type="chain" id="PRO_5042903600" description="Pectinesterase inhibitor domain-containing protein" evidence="4">
    <location>
        <begin position="27"/>
        <end position="191"/>
    </location>
</feature>